<name>A0ABM8EE69_9HYPH</name>
<dbReference type="EMBL" id="AP027143">
    <property type="protein sequence ID" value="BDV36212.1"/>
    <property type="molecule type" value="Genomic_DNA"/>
</dbReference>
<feature type="compositionally biased region" description="Basic and acidic residues" evidence="1">
    <location>
        <begin position="15"/>
        <end position="30"/>
    </location>
</feature>
<organism evidence="2 3">
    <name type="scientific">Methylocystis iwaonis</name>
    <dbReference type="NCBI Taxonomy" id="2885079"/>
    <lineage>
        <taxon>Bacteria</taxon>
        <taxon>Pseudomonadati</taxon>
        <taxon>Pseudomonadota</taxon>
        <taxon>Alphaproteobacteria</taxon>
        <taxon>Hyphomicrobiales</taxon>
        <taxon>Methylocystaceae</taxon>
        <taxon>Methylocystis</taxon>
    </lineage>
</organism>
<keyword evidence="3" id="KW-1185">Reference proteome</keyword>
<evidence type="ECO:0000313" key="3">
    <source>
        <dbReference type="Proteomes" id="UP001317629"/>
    </source>
</evidence>
<protein>
    <submittedName>
        <fullName evidence="2">Uncharacterized protein</fullName>
    </submittedName>
</protein>
<evidence type="ECO:0000313" key="2">
    <source>
        <dbReference type="EMBL" id="BDV36212.1"/>
    </source>
</evidence>
<keyword evidence="2" id="KW-0614">Plasmid</keyword>
<feature type="compositionally biased region" description="Polar residues" evidence="1">
    <location>
        <begin position="61"/>
        <end position="73"/>
    </location>
</feature>
<gene>
    <name evidence="2" type="ORF">SS37A_37420</name>
</gene>
<sequence length="73" mass="7974">MRPIRKGIDGLQPQGERDRGDAGETHDEKRRPIRGVRKGIIEAAGVALLMKLKKAVKERSSSTTRASPPQTGL</sequence>
<feature type="region of interest" description="Disordered" evidence="1">
    <location>
        <begin position="1"/>
        <end position="36"/>
    </location>
</feature>
<evidence type="ECO:0000256" key="1">
    <source>
        <dbReference type="SAM" id="MobiDB-lite"/>
    </source>
</evidence>
<reference evidence="2 3" key="1">
    <citation type="journal article" date="2023" name="Int. J. Syst. Evol. Microbiol.">
        <title>Methylocystis iwaonis sp. nov., a type II methane-oxidizing bacterium from surface soil of a rice paddy field in Japan, and emended description of the genus Methylocystis (ex Whittenbury et al. 1970) Bowman et al. 1993.</title>
        <authorList>
            <person name="Kaise H."/>
            <person name="Sawadogo J.B."/>
            <person name="Alam M.S."/>
            <person name="Ueno C."/>
            <person name="Dianou D."/>
            <person name="Shinjo R."/>
            <person name="Asakawa S."/>
        </authorList>
    </citation>
    <scope>NUCLEOTIDE SEQUENCE [LARGE SCALE GENOMIC DNA]</scope>
    <source>
        <strain evidence="2 3">SS37A-Re</strain>
    </source>
</reference>
<geneLocation type="plasmid" evidence="2 3">
    <name>pSS37A-Re-1</name>
</geneLocation>
<feature type="region of interest" description="Disordered" evidence="1">
    <location>
        <begin position="54"/>
        <end position="73"/>
    </location>
</feature>
<accession>A0ABM8EE69</accession>
<proteinExistence type="predicted"/>
<dbReference type="Proteomes" id="UP001317629">
    <property type="component" value="Plasmid pSS37A-Re-1"/>
</dbReference>